<keyword evidence="10" id="KW-1185">Reference proteome</keyword>
<dbReference type="InterPro" id="IPR037185">
    <property type="entry name" value="EmrE-like"/>
</dbReference>
<feature type="transmembrane region" description="Helical" evidence="6">
    <location>
        <begin position="293"/>
        <end position="324"/>
    </location>
</feature>
<evidence type="ECO:0000259" key="7">
    <source>
        <dbReference type="Pfam" id="PF03151"/>
    </source>
</evidence>
<feature type="transmembrane region" description="Helical" evidence="6">
    <location>
        <begin position="133"/>
        <end position="153"/>
    </location>
</feature>
<evidence type="ECO:0000313" key="10">
    <source>
        <dbReference type="Proteomes" id="UP000663832"/>
    </source>
</evidence>
<evidence type="ECO:0000256" key="5">
    <source>
        <dbReference type="SAM" id="MobiDB-lite"/>
    </source>
</evidence>
<name>A0A815F4V0_9BILA</name>
<dbReference type="EMBL" id="CAJNOI010000030">
    <property type="protein sequence ID" value="CAF0877072.1"/>
    <property type="molecule type" value="Genomic_DNA"/>
</dbReference>
<evidence type="ECO:0000256" key="3">
    <source>
        <dbReference type="ARBA" id="ARBA00022989"/>
    </source>
</evidence>
<dbReference type="AlphaFoldDB" id="A0A815F4V0"/>
<proteinExistence type="predicted"/>
<evidence type="ECO:0000313" key="8">
    <source>
        <dbReference type="EMBL" id="CAF0877072.1"/>
    </source>
</evidence>
<feature type="compositionally biased region" description="Low complexity" evidence="5">
    <location>
        <begin position="336"/>
        <end position="351"/>
    </location>
</feature>
<evidence type="ECO:0000256" key="1">
    <source>
        <dbReference type="ARBA" id="ARBA00004141"/>
    </source>
</evidence>
<keyword evidence="2 6" id="KW-0812">Transmembrane</keyword>
<sequence length="360" mass="39841">MPSMSLNDVVSETPNVLLSPERLRLDVPQGLHNSMAIAALIIWYVSSAATLFSNKYILSSFNGDAFSLGMNQLLLSIAASYVHMQILNRISTQVHKNPSTLKTIFQDMIFIGAFRCLTVVLGLVALKYIAVSFVATIKSSSPLFTVIISRIILGEKTGIWTKFSMVPITIGLGLCSSFELSFNSFGFLCALGTNIFECLQNVYSKVLISGDRYRYTAVELQFWASLVASIFQFPILCYNVHILSALHSTSMTLALLYIFNGISYHIQSVAAYAVMAYISPITHSVANTVKRALLIWLSVLIFHNPVTFLSGFGTLTVIFGVILYNEARDIEKRAGNSNNLVNNNNNNNNNNSPMITWRDV</sequence>
<dbReference type="InterPro" id="IPR004853">
    <property type="entry name" value="Sugar_P_trans_dom"/>
</dbReference>
<dbReference type="Pfam" id="PF03151">
    <property type="entry name" value="TPT"/>
    <property type="match status" value="1"/>
</dbReference>
<dbReference type="Proteomes" id="UP000663832">
    <property type="component" value="Unassembled WGS sequence"/>
</dbReference>
<evidence type="ECO:0000256" key="4">
    <source>
        <dbReference type="ARBA" id="ARBA00023136"/>
    </source>
</evidence>
<dbReference type="GO" id="GO:0016020">
    <property type="term" value="C:membrane"/>
    <property type="evidence" value="ECO:0007669"/>
    <property type="project" value="UniProtKB-SubCell"/>
</dbReference>
<feature type="transmembrane region" description="Helical" evidence="6">
    <location>
        <begin position="223"/>
        <end position="243"/>
    </location>
</feature>
<dbReference type="EMBL" id="CAJNOM010000289">
    <property type="protein sequence ID" value="CAF1324327.1"/>
    <property type="molecule type" value="Genomic_DNA"/>
</dbReference>
<feature type="region of interest" description="Disordered" evidence="5">
    <location>
        <begin position="336"/>
        <end position="360"/>
    </location>
</feature>
<comment type="caution">
    <text evidence="9">The sequence shown here is derived from an EMBL/GenBank/DDBJ whole genome shotgun (WGS) entry which is preliminary data.</text>
</comment>
<evidence type="ECO:0000256" key="2">
    <source>
        <dbReference type="ARBA" id="ARBA00022692"/>
    </source>
</evidence>
<comment type="subcellular location">
    <subcellularLocation>
        <location evidence="1">Membrane</location>
        <topology evidence="1">Multi-pass membrane protein</topology>
    </subcellularLocation>
</comment>
<evidence type="ECO:0000313" key="9">
    <source>
        <dbReference type="EMBL" id="CAF1324327.1"/>
    </source>
</evidence>
<protein>
    <recommendedName>
        <fullName evidence="7">Sugar phosphate transporter domain-containing protein</fullName>
    </recommendedName>
</protein>
<reference evidence="9" key="1">
    <citation type="submission" date="2021-02" db="EMBL/GenBank/DDBJ databases">
        <authorList>
            <person name="Nowell W R."/>
        </authorList>
    </citation>
    <scope>NUCLEOTIDE SEQUENCE</scope>
</reference>
<dbReference type="PANTHER" id="PTHR11132">
    <property type="entry name" value="SOLUTE CARRIER FAMILY 35"/>
    <property type="match status" value="1"/>
</dbReference>
<keyword evidence="3 6" id="KW-1133">Transmembrane helix</keyword>
<evidence type="ECO:0000256" key="6">
    <source>
        <dbReference type="SAM" id="Phobius"/>
    </source>
</evidence>
<feature type="transmembrane region" description="Helical" evidence="6">
    <location>
        <begin position="104"/>
        <end position="126"/>
    </location>
</feature>
<dbReference type="OrthoDB" id="6418713at2759"/>
<feature type="transmembrane region" description="Helical" evidence="6">
    <location>
        <begin position="65"/>
        <end position="84"/>
    </location>
</feature>
<feature type="domain" description="Sugar phosphate transporter" evidence="7">
    <location>
        <begin position="39"/>
        <end position="325"/>
    </location>
</feature>
<dbReference type="Proteomes" id="UP000663877">
    <property type="component" value="Unassembled WGS sequence"/>
</dbReference>
<gene>
    <name evidence="8" type="ORF">BJG266_LOCUS9215</name>
    <name evidence="9" type="ORF">QVE165_LOCUS32524</name>
</gene>
<organism evidence="9 10">
    <name type="scientific">Adineta steineri</name>
    <dbReference type="NCBI Taxonomy" id="433720"/>
    <lineage>
        <taxon>Eukaryota</taxon>
        <taxon>Metazoa</taxon>
        <taxon>Spiralia</taxon>
        <taxon>Gnathifera</taxon>
        <taxon>Rotifera</taxon>
        <taxon>Eurotatoria</taxon>
        <taxon>Bdelloidea</taxon>
        <taxon>Adinetida</taxon>
        <taxon>Adinetidae</taxon>
        <taxon>Adineta</taxon>
    </lineage>
</organism>
<dbReference type="SUPFAM" id="SSF103481">
    <property type="entry name" value="Multidrug resistance efflux transporter EmrE"/>
    <property type="match status" value="1"/>
</dbReference>
<feature type="transmembrane region" description="Helical" evidence="6">
    <location>
        <begin position="35"/>
        <end position="53"/>
    </location>
</feature>
<dbReference type="InterPro" id="IPR050186">
    <property type="entry name" value="TPT_transporter"/>
</dbReference>
<keyword evidence="4 6" id="KW-0472">Membrane</keyword>
<feature type="transmembrane region" description="Helical" evidence="6">
    <location>
        <begin position="255"/>
        <end position="278"/>
    </location>
</feature>
<accession>A0A815F4V0</accession>